<dbReference type="SUPFAM" id="SSF46785">
    <property type="entry name" value="Winged helix' DNA-binding domain"/>
    <property type="match status" value="1"/>
</dbReference>
<evidence type="ECO:0000259" key="4">
    <source>
        <dbReference type="PROSITE" id="PS50956"/>
    </source>
</evidence>
<evidence type="ECO:0000313" key="5">
    <source>
        <dbReference type="EMBL" id="MEJ8573594.1"/>
    </source>
</evidence>
<dbReference type="Pfam" id="PF01037">
    <property type="entry name" value="AsnC_trans_reg"/>
    <property type="match status" value="1"/>
</dbReference>
<dbReference type="InterPro" id="IPR019888">
    <property type="entry name" value="Tscrpt_reg_AsnC-like"/>
</dbReference>
<comment type="caution">
    <text evidence="5">The sequence shown here is derived from an EMBL/GenBank/DDBJ whole genome shotgun (WGS) entry which is preliminary data.</text>
</comment>
<protein>
    <submittedName>
        <fullName evidence="5">Lrp/AsnC family transcriptional regulator</fullName>
    </submittedName>
</protein>
<evidence type="ECO:0000256" key="2">
    <source>
        <dbReference type="ARBA" id="ARBA00023125"/>
    </source>
</evidence>
<dbReference type="Gene3D" id="1.10.10.10">
    <property type="entry name" value="Winged helix-like DNA-binding domain superfamily/Winged helix DNA-binding domain"/>
    <property type="match status" value="1"/>
</dbReference>
<organism evidence="5 6">
    <name type="scientific">Microbaculum marinum</name>
    <dbReference type="NCBI Taxonomy" id="1764581"/>
    <lineage>
        <taxon>Bacteria</taxon>
        <taxon>Pseudomonadati</taxon>
        <taxon>Pseudomonadota</taxon>
        <taxon>Alphaproteobacteria</taxon>
        <taxon>Hyphomicrobiales</taxon>
        <taxon>Tepidamorphaceae</taxon>
        <taxon>Microbaculum</taxon>
    </lineage>
</organism>
<dbReference type="Proteomes" id="UP001378188">
    <property type="component" value="Unassembled WGS sequence"/>
</dbReference>
<accession>A0AAW9RW16</accession>
<dbReference type="InterPro" id="IPR019887">
    <property type="entry name" value="Tscrpt_reg_AsnC/Lrp_C"/>
</dbReference>
<dbReference type="PROSITE" id="PS00519">
    <property type="entry name" value="HTH_ASNC_1"/>
    <property type="match status" value="1"/>
</dbReference>
<dbReference type="EMBL" id="JAZHOF010000008">
    <property type="protein sequence ID" value="MEJ8573594.1"/>
    <property type="molecule type" value="Genomic_DNA"/>
</dbReference>
<dbReference type="RefSeq" id="WP_340331297.1">
    <property type="nucleotide sequence ID" value="NZ_JAZHOF010000008.1"/>
</dbReference>
<keyword evidence="6" id="KW-1185">Reference proteome</keyword>
<dbReference type="PANTHER" id="PTHR30154:SF34">
    <property type="entry name" value="TRANSCRIPTIONAL REGULATOR AZLB"/>
    <property type="match status" value="1"/>
</dbReference>
<dbReference type="GO" id="GO:0005829">
    <property type="term" value="C:cytosol"/>
    <property type="evidence" value="ECO:0007669"/>
    <property type="project" value="TreeGrafter"/>
</dbReference>
<dbReference type="InterPro" id="IPR000485">
    <property type="entry name" value="AsnC-type_HTH_dom"/>
</dbReference>
<proteinExistence type="predicted"/>
<feature type="domain" description="HTH asnC-type" evidence="4">
    <location>
        <begin position="5"/>
        <end position="66"/>
    </location>
</feature>
<dbReference type="PROSITE" id="PS50956">
    <property type="entry name" value="HTH_ASNC_2"/>
    <property type="match status" value="1"/>
</dbReference>
<dbReference type="InterPro" id="IPR011008">
    <property type="entry name" value="Dimeric_a/b-barrel"/>
</dbReference>
<dbReference type="Pfam" id="PF13412">
    <property type="entry name" value="HTH_24"/>
    <property type="match status" value="1"/>
</dbReference>
<dbReference type="GO" id="GO:0043200">
    <property type="term" value="P:response to amino acid"/>
    <property type="evidence" value="ECO:0007669"/>
    <property type="project" value="TreeGrafter"/>
</dbReference>
<dbReference type="InterPro" id="IPR036390">
    <property type="entry name" value="WH_DNA-bd_sf"/>
</dbReference>
<dbReference type="AlphaFoldDB" id="A0AAW9RW16"/>
<dbReference type="InterPro" id="IPR036388">
    <property type="entry name" value="WH-like_DNA-bd_sf"/>
</dbReference>
<dbReference type="PRINTS" id="PR00033">
    <property type="entry name" value="HTHASNC"/>
</dbReference>
<name>A0AAW9RW16_9HYPH</name>
<keyword evidence="3" id="KW-0804">Transcription</keyword>
<sequence length="162" mass="18452">MPAALDDRDIRILQILSEEGRISKSDLARRVNLSATPCWERLKRLEDQGLIRGYRAEVALERIGPHVTIFVVAELESHRTDDFRRFEAAIARRSEIVSCWAIGGGFDYLMQVVATDINSYQRLVDALLAERIGMKRYFTYIVTKNVKAAPPPFELLLGTQDD</sequence>
<dbReference type="SMART" id="SM00344">
    <property type="entry name" value="HTH_ASNC"/>
    <property type="match status" value="1"/>
</dbReference>
<reference evidence="5 6" key="1">
    <citation type="submission" date="2024-02" db="EMBL/GenBank/DDBJ databases">
        <title>Genome analysis and characterization of Microbaculum marinisediminis sp. nov., isolated from marine sediment.</title>
        <authorList>
            <person name="Du Z.-J."/>
            <person name="Ye Y.-Q."/>
            <person name="Zhang Z.-R."/>
            <person name="Yuan S.-M."/>
            <person name="Zhang X.-Y."/>
        </authorList>
    </citation>
    <scope>NUCLEOTIDE SEQUENCE [LARGE SCALE GENOMIC DNA]</scope>
    <source>
        <strain evidence="5 6">SDUM1044001</strain>
    </source>
</reference>
<dbReference type="CDD" id="cd00090">
    <property type="entry name" value="HTH_ARSR"/>
    <property type="match status" value="1"/>
</dbReference>
<dbReference type="PANTHER" id="PTHR30154">
    <property type="entry name" value="LEUCINE-RESPONSIVE REGULATORY PROTEIN"/>
    <property type="match status" value="1"/>
</dbReference>
<dbReference type="Gene3D" id="3.30.70.920">
    <property type="match status" value="1"/>
</dbReference>
<keyword evidence="1" id="KW-0805">Transcription regulation</keyword>
<dbReference type="InterPro" id="IPR019885">
    <property type="entry name" value="Tscrpt_reg_HTH_AsnC-type_CS"/>
</dbReference>
<keyword evidence="2" id="KW-0238">DNA-binding</keyword>
<evidence type="ECO:0000256" key="3">
    <source>
        <dbReference type="ARBA" id="ARBA00023163"/>
    </source>
</evidence>
<evidence type="ECO:0000313" key="6">
    <source>
        <dbReference type="Proteomes" id="UP001378188"/>
    </source>
</evidence>
<dbReference type="InterPro" id="IPR011991">
    <property type="entry name" value="ArsR-like_HTH"/>
</dbReference>
<dbReference type="SUPFAM" id="SSF54909">
    <property type="entry name" value="Dimeric alpha+beta barrel"/>
    <property type="match status" value="1"/>
</dbReference>
<gene>
    <name evidence="5" type="ORF">V3328_19040</name>
</gene>
<evidence type="ECO:0000256" key="1">
    <source>
        <dbReference type="ARBA" id="ARBA00023015"/>
    </source>
</evidence>
<dbReference type="GO" id="GO:0006355">
    <property type="term" value="P:regulation of DNA-templated transcription"/>
    <property type="evidence" value="ECO:0007669"/>
    <property type="project" value="UniProtKB-ARBA"/>
</dbReference>
<dbReference type="GO" id="GO:0043565">
    <property type="term" value="F:sequence-specific DNA binding"/>
    <property type="evidence" value="ECO:0007669"/>
    <property type="project" value="InterPro"/>
</dbReference>